<keyword evidence="1" id="KW-0175">Coiled coil</keyword>
<dbReference type="Pfam" id="PF25973">
    <property type="entry name" value="BSH_CzcB"/>
    <property type="match status" value="1"/>
</dbReference>
<dbReference type="AlphaFoldDB" id="D2R2L7"/>
<dbReference type="STRING" id="530564.Psta_2185"/>
<protein>
    <submittedName>
        <fullName evidence="3">Putative phytochrome sensor protein</fullName>
    </submittedName>
</protein>
<keyword evidence="4" id="KW-1185">Reference proteome</keyword>
<name>D2R2L7_PIRSD</name>
<dbReference type="InterPro" id="IPR058647">
    <property type="entry name" value="BSH_CzcB-like"/>
</dbReference>
<dbReference type="Gene3D" id="2.40.50.100">
    <property type="match status" value="1"/>
</dbReference>
<dbReference type="Proteomes" id="UP000001887">
    <property type="component" value="Chromosome"/>
</dbReference>
<evidence type="ECO:0000313" key="4">
    <source>
        <dbReference type="Proteomes" id="UP000001887"/>
    </source>
</evidence>
<sequence length="713" mass="78416">MTPPATGPSLDTSLSGSALPLGSLADAPGVRGEPLLVQEMKNEIRSLVQEIATLAQAEISHDTFADSYLTRVISAMGAIGGAIWVRGETGKLKLLYQSNLEAGQFDASPQSRTRHGLLLKKLMDSPQSLLVPPQAGAASDSEAGNPSSLLLVLASVVVEGEVVAVVEILQRPGGAPTTQRGYLRFLVQMSDIAAEYFRNDRLRQLSVQKRRWNLLQQFVDAVHRSLDPRATSYAVVNEGRRLIECDRVSIAIQQGRRAQIEAVSGLDNVDRRAAELSSLERLIDVVLRTREPLWHAAGASEYPPEIEKPLDTYLDISHAALVAIVPLYAPAPIATTDRPEQEIAKESRQLLGALVIENLTSGKLDESLRATSLAVAHHASSALQNSQEHSQILLLPLWKALGRGGWIVRTRAIPKTIAVLAIFAAVVIAGFVIPADFEVAARGKLQPVERREVFAMIDGIVREVPVRHGQLVERGQPLATLTSTDLEVELAALIGRQTTNQEQIASHQRMLLDSGAMQARLTPADENRISGELLQLKQEQDNIEREIALFREKQELLAIVAPQRGQVVTWKVEEVLLHRPVIRGQSLMTLANPDGEWELELLVPERRLLHIDDAQHQTPDGSSRPPLEVTFVLSSHPSQRFTGTMVELERTAEVRGEEGNCVLMRVAVNKSELPLLQDQTTVTAKIYCGRQPIARVWLCDLIETVQSKILFWL</sequence>
<dbReference type="KEGG" id="psl:Psta_2185"/>
<proteinExistence type="predicted"/>
<evidence type="ECO:0000313" key="3">
    <source>
        <dbReference type="EMBL" id="ADB16857.1"/>
    </source>
</evidence>
<feature type="domain" description="CzcB-like barrel-sandwich hybrid" evidence="2">
    <location>
        <begin position="452"/>
        <end position="569"/>
    </location>
</feature>
<dbReference type="PANTHER" id="PTHR30367:SF1">
    <property type="entry name" value="MULTIDRUG RESISTANCE PROTEIN MDTN"/>
    <property type="match status" value="1"/>
</dbReference>
<dbReference type="SUPFAM" id="SSF111369">
    <property type="entry name" value="HlyD-like secretion proteins"/>
    <property type="match status" value="1"/>
</dbReference>
<feature type="coiled-coil region" evidence="1">
    <location>
        <begin position="526"/>
        <end position="553"/>
    </location>
</feature>
<dbReference type="SUPFAM" id="SSF55781">
    <property type="entry name" value="GAF domain-like"/>
    <property type="match status" value="1"/>
</dbReference>
<dbReference type="InterPro" id="IPR029016">
    <property type="entry name" value="GAF-like_dom_sf"/>
</dbReference>
<dbReference type="Gene3D" id="1.10.287.470">
    <property type="entry name" value="Helix hairpin bin"/>
    <property type="match status" value="1"/>
</dbReference>
<evidence type="ECO:0000256" key="1">
    <source>
        <dbReference type="SAM" id="Coils"/>
    </source>
</evidence>
<dbReference type="EMBL" id="CP001848">
    <property type="protein sequence ID" value="ADB16857.1"/>
    <property type="molecule type" value="Genomic_DNA"/>
</dbReference>
<gene>
    <name evidence="3" type="ordered locus">Psta_2185</name>
</gene>
<dbReference type="HOGENOM" id="CLU_402625_0_0_0"/>
<reference evidence="3 4" key="1">
    <citation type="journal article" date="2009" name="Stand. Genomic Sci.">
        <title>Complete genome sequence of Pirellula staleyi type strain (ATCC 27377).</title>
        <authorList>
            <person name="Clum A."/>
            <person name="Tindall B.J."/>
            <person name="Sikorski J."/>
            <person name="Ivanova N."/>
            <person name="Mavrommatis K."/>
            <person name="Lucas S."/>
            <person name="Glavina del Rio T."/>
            <person name="Nolan M."/>
            <person name="Chen F."/>
            <person name="Tice H."/>
            <person name="Pitluck S."/>
            <person name="Cheng J.F."/>
            <person name="Chertkov O."/>
            <person name="Brettin T."/>
            <person name="Han C."/>
            <person name="Detter J.C."/>
            <person name="Kuske C."/>
            <person name="Bruce D."/>
            <person name="Goodwin L."/>
            <person name="Ovchinikova G."/>
            <person name="Pati A."/>
            <person name="Mikhailova N."/>
            <person name="Chen A."/>
            <person name="Palaniappan K."/>
            <person name="Land M."/>
            <person name="Hauser L."/>
            <person name="Chang Y.J."/>
            <person name="Jeffries C.D."/>
            <person name="Chain P."/>
            <person name="Rohde M."/>
            <person name="Goker M."/>
            <person name="Bristow J."/>
            <person name="Eisen J.A."/>
            <person name="Markowitz V."/>
            <person name="Hugenholtz P."/>
            <person name="Kyrpides N.C."/>
            <person name="Klenk H.P."/>
            <person name="Lapidus A."/>
        </authorList>
    </citation>
    <scope>NUCLEOTIDE SEQUENCE [LARGE SCALE GENOMIC DNA]</scope>
    <source>
        <strain evidence="4">ATCC 27377 / DSM 6068 / ICPB 4128</strain>
    </source>
</reference>
<dbReference type="InterPro" id="IPR050393">
    <property type="entry name" value="MFP_Efflux_Pump"/>
</dbReference>
<dbReference type="Gene3D" id="3.30.450.40">
    <property type="match status" value="1"/>
</dbReference>
<dbReference type="OrthoDB" id="248877at2"/>
<dbReference type="PANTHER" id="PTHR30367">
    <property type="entry name" value="P-HYDROXYBENZOIC ACID EFFLUX PUMP SUBUNIT AAEA-RELATED"/>
    <property type="match status" value="1"/>
</dbReference>
<organism evidence="3 4">
    <name type="scientific">Pirellula staleyi (strain ATCC 27377 / DSM 6068 / ICPB 4128)</name>
    <name type="common">Pirella staleyi</name>
    <dbReference type="NCBI Taxonomy" id="530564"/>
    <lineage>
        <taxon>Bacteria</taxon>
        <taxon>Pseudomonadati</taxon>
        <taxon>Planctomycetota</taxon>
        <taxon>Planctomycetia</taxon>
        <taxon>Pirellulales</taxon>
        <taxon>Pirellulaceae</taxon>
        <taxon>Pirellula</taxon>
    </lineage>
</organism>
<accession>D2R2L7</accession>
<dbReference type="eggNOG" id="COG0845">
    <property type="taxonomic scope" value="Bacteria"/>
</dbReference>
<evidence type="ECO:0000259" key="2">
    <source>
        <dbReference type="Pfam" id="PF25973"/>
    </source>
</evidence>